<reference evidence="4" key="1">
    <citation type="journal article" date="2015" name="Genome Announc.">
        <title>Draft genome sequence of the fungus Penicillium brasilianum MG11.</title>
        <authorList>
            <person name="Horn F."/>
            <person name="Linde J."/>
            <person name="Mattern D.J."/>
            <person name="Walther G."/>
            <person name="Guthke R."/>
            <person name="Brakhage A.A."/>
            <person name="Valiante V."/>
        </authorList>
    </citation>
    <scope>NUCLEOTIDE SEQUENCE [LARGE SCALE GENOMIC DNA]</scope>
    <source>
        <strain evidence="4">MG11</strain>
    </source>
</reference>
<keyword evidence="4" id="KW-1185">Reference proteome</keyword>
<proteinExistence type="predicted"/>
<gene>
    <name evidence="3" type="ORF">PMG11_01336</name>
</gene>
<organism evidence="3 4">
    <name type="scientific">Penicillium brasilianum</name>
    <dbReference type="NCBI Taxonomy" id="104259"/>
    <lineage>
        <taxon>Eukaryota</taxon>
        <taxon>Fungi</taxon>
        <taxon>Dikarya</taxon>
        <taxon>Ascomycota</taxon>
        <taxon>Pezizomycotina</taxon>
        <taxon>Eurotiomycetes</taxon>
        <taxon>Eurotiomycetidae</taxon>
        <taxon>Eurotiales</taxon>
        <taxon>Aspergillaceae</taxon>
        <taxon>Penicillium</taxon>
    </lineage>
</organism>
<dbReference type="EMBL" id="CDHK01000001">
    <property type="protein sequence ID" value="CEJ55058.1"/>
    <property type="molecule type" value="Genomic_DNA"/>
</dbReference>
<dbReference type="PANTHER" id="PTHR39611:SF2">
    <property type="entry name" value="HYDROXYPROLINE-RICH GLYCOPROTEIN DZ-HRGP"/>
    <property type="match status" value="1"/>
</dbReference>
<feature type="domain" description="DUF7514" evidence="2">
    <location>
        <begin position="59"/>
        <end position="215"/>
    </location>
</feature>
<protein>
    <recommendedName>
        <fullName evidence="2">DUF7514 domain-containing protein</fullName>
    </recommendedName>
</protein>
<feature type="compositionally biased region" description="Pro residues" evidence="1">
    <location>
        <begin position="472"/>
        <end position="490"/>
    </location>
</feature>
<dbReference type="OrthoDB" id="5420895at2759"/>
<name>A0A0F7TJ62_PENBI</name>
<feature type="region of interest" description="Disordered" evidence="1">
    <location>
        <begin position="250"/>
        <end position="578"/>
    </location>
</feature>
<feature type="region of interest" description="Disordered" evidence="1">
    <location>
        <begin position="1"/>
        <end position="64"/>
    </location>
</feature>
<sequence length="578" mass="64525">MCVVPDRPSLPGDEPRALCLYSPADRPDAPPHLSSELPGSDSDRASPRPAMASATSHWGTLINPDKSPAPRLEQLCLGIAQLMPSFDSNPTSDLTPDRLAAFYRKVGGNYDPLFLETKSQALSFIYQSLGCFHSLQPSKSPYEPPAVPSLCPNGFVRWQTIQLLMDPDEHWRFLNNAVGMWDIVDAKGETFPKSIPRDAFPSEPDPEMLQWHEGVAKRLEYDYVKRNAHRASPPNFGAYHYHFSGKDPLPDEEDYFSHPPSRPGPRRHKTHYDSDRPSRRKSHRRRLSSDDHHAPSSRRPESKFFARPDGGRSGVSSPRVQSPGAPPYTDRPPRSRGRDHPAWYSHPLSPGRDEAPSHSHPQSHSHSHTYDAEASDQSPRKDNSDALPKHRSRPNNLSPPADSRGRRHSHDAYMRKPYRDLSPVAARRSHGSGSHELRSSRSSKSRREGRSRSRPPPPPDIQFRNPVFDGPVPAPAPEPPQYTAKPPPRAVPRHRFNLEPEENRRGSYSGGSTGGSRPGSGGSSSERPRSFSSAGLYPRNSRWTSPVRSSAAKRYVPTTLAEDAAYDPPSPRRAPMYD</sequence>
<dbReference type="Pfam" id="PF24355">
    <property type="entry name" value="DUF7514"/>
    <property type="match status" value="1"/>
</dbReference>
<feature type="compositionally biased region" description="Basic and acidic residues" evidence="1">
    <location>
        <begin position="331"/>
        <end position="341"/>
    </location>
</feature>
<evidence type="ECO:0000259" key="2">
    <source>
        <dbReference type="Pfam" id="PF24355"/>
    </source>
</evidence>
<feature type="compositionally biased region" description="Basic and acidic residues" evidence="1">
    <location>
        <begin position="287"/>
        <end position="310"/>
    </location>
</feature>
<dbReference type="STRING" id="104259.A0A0F7TJ62"/>
<feature type="compositionally biased region" description="Basic and acidic residues" evidence="1">
    <location>
        <begin position="378"/>
        <end position="388"/>
    </location>
</feature>
<feature type="compositionally biased region" description="Basic and acidic residues" evidence="1">
    <location>
        <begin position="433"/>
        <end position="451"/>
    </location>
</feature>
<dbReference type="Proteomes" id="UP000042958">
    <property type="component" value="Unassembled WGS sequence"/>
</dbReference>
<dbReference type="InterPro" id="IPR055936">
    <property type="entry name" value="DUF7514"/>
</dbReference>
<evidence type="ECO:0000313" key="4">
    <source>
        <dbReference type="Proteomes" id="UP000042958"/>
    </source>
</evidence>
<dbReference type="AlphaFoldDB" id="A0A0F7TJ62"/>
<feature type="compositionally biased region" description="Basic and acidic residues" evidence="1">
    <location>
        <begin position="410"/>
        <end position="419"/>
    </location>
</feature>
<feature type="compositionally biased region" description="Basic and acidic residues" evidence="1">
    <location>
        <begin position="496"/>
        <end position="505"/>
    </location>
</feature>
<accession>A0A0F7TJ62</accession>
<evidence type="ECO:0000313" key="3">
    <source>
        <dbReference type="EMBL" id="CEJ55058.1"/>
    </source>
</evidence>
<evidence type="ECO:0000256" key="1">
    <source>
        <dbReference type="SAM" id="MobiDB-lite"/>
    </source>
</evidence>
<feature type="compositionally biased region" description="Gly residues" evidence="1">
    <location>
        <begin position="508"/>
        <end position="522"/>
    </location>
</feature>
<dbReference type="PANTHER" id="PTHR39611">
    <property type="entry name" value="HYDROXYPROLINE-RICH GLYCOPROTEIN DZ-HRGP-RELATED"/>
    <property type="match status" value="1"/>
</dbReference>